<dbReference type="PANTHER" id="PTHR46577">
    <property type="entry name" value="HTH-TYPE TRANSCRIPTIONAL REGULATORY PROTEIN GABR"/>
    <property type="match status" value="1"/>
</dbReference>
<comment type="caution">
    <text evidence="2">The sequence shown here is derived from an EMBL/GenBank/DDBJ whole genome shotgun (WGS) entry which is preliminary data.</text>
</comment>
<gene>
    <name evidence="2" type="ORF">ACFFQA_24175</name>
</gene>
<reference evidence="2 3" key="1">
    <citation type="submission" date="2024-09" db="EMBL/GenBank/DDBJ databases">
        <authorList>
            <person name="Sun Q."/>
            <person name="Mori K."/>
        </authorList>
    </citation>
    <scope>NUCLEOTIDE SEQUENCE [LARGE SCALE GENOMIC DNA]</scope>
    <source>
        <strain evidence="2 3">TBRC 7907</strain>
    </source>
</reference>
<feature type="domain" description="Aminotransferase class I/classII large" evidence="1">
    <location>
        <begin position="68"/>
        <end position="390"/>
    </location>
</feature>
<dbReference type="InterPro" id="IPR051446">
    <property type="entry name" value="HTH_trans_reg/aminotransferase"/>
</dbReference>
<dbReference type="Proteomes" id="UP001589693">
    <property type="component" value="Unassembled WGS sequence"/>
</dbReference>
<keyword evidence="2" id="KW-0808">Transferase</keyword>
<dbReference type="CDD" id="cd00609">
    <property type="entry name" value="AAT_like"/>
    <property type="match status" value="1"/>
</dbReference>
<dbReference type="InterPro" id="IPR004839">
    <property type="entry name" value="Aminotransferase_I/II_large"/>
</dbReference>
<dbReference type="GO" id="GO:0008483">
    <property type="term" value="F:transaminase activity"/>
    <property type="evidence" value="ECO:0007669"/>
    <property type="project" value="UniProtKB-KW"/>
</dbReference>
<sequence length="403" mass="42760">MTVEAVALARESAGPSSHARRWTPEVVQGGEPAEPFTLGPGYLDQALLPVDLMREAYSRALTEYGAAALGYGLDNGALDLRAALAQRASTVDGIPCAPEQVLVTAGTTQALNLVCTALAARGDPVLVDTHSYDLGRQIITDAGLPTRAVPGDSEGMDPAALERAITSHRGRVGFLYLNPTFHNPTGIVVPRRRREELLRVAARHGVLVVEDDAYAELSLDGGSAPPSLAALAGYHGVIRLGSFAKTLAPGLRLGWLQTNAELAEKLVTRGAFVSGGCLNHTTSLAVTTLLRDGGYDRHLRWLRTQLAARRDALADVLRARLPEEIDFALPGGGFFLWLRSAARVAEDDLVAAASRAGVGVAPGARFGAHEQARIRLAYSFTSPRRLADAAELLAAAWCQTLRG</sequence>
<dbReference type="InterPro" id="IPR015424">
    <property type="entry name" value="PyrdxlP-dep_Trfase"/>
</dbReference>
<evidence type="ECO:0000313" key="3">
    <source>
        <dbReference type="Proteomes" id="UP001589693"/>
    </source>
</evidence>
<dbReference type="Pfam" id="PF00155">
    <property type="entry name" value="Aminotran_1_2"/>
    <property type="match status" value="1"/>
</dbReference>
<dbReference type="RefSeq" id="WP_377856460.1">
    <property type="nucleotide sequence ID" value="NZ_JBHLZU010000019.1"/>
</dbReference>
<organism evidence="2 3">
    <name type="scientific">Allokutzneria oryzae</name>
    <dbReference type="NCBI Taxonomy" id="1378989"/>
    <lineage>
        <taxon>Bacteria</taxon>
        <taxon>Bacillati</taxon>
        <taxon>Actinomycetota</taxon>
        <taxon>Actinomycetes</taxon>
        <taxon>Pseudonocardiales</taxon>
        <taxon>Pseudonocardiaceae</taxon>
        <taxon>Allokutzneria</taxon>
    </lineage>
</organism>
<dbReference type="Gene3D" id="3.40.640.10">
    <property type="entry name" value="Type I PLP-dependent aspartate aminotransferase-like (Major domain)"/>
    <property type="match status" value="1"/>
</dbReference>
<accession>A0ABV6A1L2</accession>
<dbReference type="PANTHER" id="PTHR46577:SF2">
    <property type="entry name" value="TRANSCRIPTIONAL REGULATORY PROTEIN"/>
    <property type="match status" value="1"/>
</dbReference>
<dbReference type="SUPFAM" id="SSF53383">
    <property type="entry name" value="PLP-dependent transferases"/>
    <property type="match status" value="1"/>
</dbReference>
<keyword evidence="2" id="KW-0032">Aminotransferase</keyword>
<evidence type="ECO:0000259" key="1">
    <source>
        <dbReference type="Pfam" id="PF00155"/>
    </source>
</evidence>
<evidence type="ECO:0000313" key="2">
    <source>
        <dbReference type="EMBL" id="MFB9907043.1"/>
    </source>
</evidence>
<keyword evidence="3" id="KW-1185">Reference proteome</keyword>
<protein>
    <submittedName>
        <fullName evidence="2">Aminotransferase class I/II-fold pyridoxal phosphate-dependent enzyme</fullName>
    </submittedName>
</protein>
<dbReference type="InterPro" id="IPR015421">
    <property type="entry name" value="PyrdxlP-dep_Trfase_major"/>
</dbReference>
<dbReference type="EMBL" id="JBHLZU010000019">
    <property type="protein sequence ID" value="MFB9907043.1"/>
    <property type="molecule type" value="Genomic_DNA"/>
</dbReference>
<name>A0ABV6A1L2_9PSEU</name>
<proteinExistence type="predicted"/>